<accession>A0A927PZY6</accession>
<name>A0A927PZY6_9ACTN</name>
<keyword evidence="1" id="KW-0812">Transmembrane</keyword>
<dbReference type="EMBL" id="JACYXZ010000001">
    <property type="protein sequence ID" value="MBD8868232.1"/>
    <property type="molecule type" value="Genomic_DNA"/>
</dbReference>
<feature type="transmembrane region" description="Helical" evidence="1">
    <location>
        <begin position="77"/>
        <end position="97"/>
    </location>
</feature>
<proteinExistence type="predicted"/>
<feature type="transmembrane region" description="Helical" evidence="1">
    <location>
        <begin position="211"/>
        <end position="232"/>
    </location>
</feature>
<reference evidence="2" key="1">
    <citation type="submission" date="2020-09" db="EMBL/GenBank/DDBJ databases">
        <title>Nocardioides sp. strain MJB4 16S ribosomal RNA gene Genome sequencing and assembly.</title>
        <authorList>
            <person name="Kim I."/>
        </authorList>
    </citation>
    <scope>NUCLEOTIDE SEQUENCE</scope>
    <source>
        <strain evidence="2">MJB4</strain>
    </source>
</reference>
<keyword evidence="1" id="KW-1133">Transmembrane helix</keyword>
<gene>
    <name evidence="2" type="ORF">IE331_01220</name>
</gene>
<organism evidence="2 3">
    <name type="scientific">Nocardioides donggukensis</name>
    <dbReference type="NCBI Taxonomy" id="2774019"/>
    <lineage>
        <taxon>Bacteria</taxon>
        <taxon>Bacillati</taxon>
        <taxon>Actinomycetota</taxon>
        <taxon>Actinomycetes</taxon>
        <taxon>Propionibacteriales</taxon>
        <taxon>Nocardioidaceae</taxon>
        <taxon>Nocardioides</taxon>
    </lineage>
</organism>
<dbReference type="AlphaFoldDB" id="A0A927PZY6"/>
<feature type="transmembrane region" description="Helical" evidence="1">
    <location>
        <begin position="244"/>
        <end position="261"/>
    </location>
</feature>
<dbReference type="Pfam" id="PF04018">
    <property type="entry name" value="VCA0040-like"/>
    <property type="match status" value="1"/>
</dbReference>
<keyword evidence="3" id="KW-1185">Reference proteome</keyword>
<comment type="caution">
    <text evidence="2">The sequence shown here is derived from an EMBL/GenBank/DDBJ whole genome shotgun (WGS) entry which is preliminary data.</text>
</comment>
<evidence type="ECO:0000256" key="1">
    <source>
        <dbReference type="SAM" id="Phobius"/>
    </source>
</evidence>
<feature type="transmembrane region" description="Helical" evidence="1">
    <location>
        <begin position="141"/>
        <end position="158"/>
    </location>
</feature>
<protein>
    <submittedName>
        <fullName evidence="2">DUF368 domain-containing protein</fullName>
    </submittedName>
</protein>
<feature type="transmembrane region" description="Helical" evidence="1">
    <location>
        <begin position="281"/>
        <end position="300"/>
    </location>
</feature>
<evidence type="ECO:0000313" key="2">
    <source>
        <dbReference type="EMBL" id="MBD8868232.1"/>
    </source>
</evidence>
<dbReference type="PANTHER" id="PTHR37308">
    <property type="entry name" value="INTEGRAL MEMBRANE PROTEIN"/>
    <property type="match status" value="1"/>
</dbReference>
<dbReference type="InterPro" id="IPR007163">
    <property type="entry name" value="VCA0040-like"/>
</dbReference>
<dbReference type="Proteomes" id="UP000616839">
    <property type="component" value="Unassembled WGS sequence"/>
</dbReference>
<dbReference type="PANTHER" id="PTHR37308:SF1">
    <property type="entry name" value="POLYPRENYL-PHOSPHATE TRANSPORTER"/>
    <property type="match status" value="1"/>
</dbReference>
<evidence type="ECO:0000313" key="3">
    <source>
        <dbReference type="Proteomes" id="UP000616839"/>
    </source>
</evidence>
<sequence length="317" mass="33125">MRGVTSRLSLPLNVLRGVLIGLAELVPGVSGGTVALVTGVYERLIRSADHGVSALRSLVTGPDRAREATAELRRVDWWLVLPVLAGMGAAVLTVAGAMEGFVTDHPEHARGLFLGMVAVSIAVPLRMLPEDRGGAPRWRDVVVVLLSAVVAFGLVGLASGREIEDPALPVVLVAAAIAVCALALPGVSGSFFLLAVGLYAPTLTAVDERDLGYLAVFAVGAVLGLGSFVQVLRWLLDAHRRTTLLVMAGLMLGSLRALWPWQTESDTDGAGGLRGPYDPWAGPLLLIVVGALVVLALVLVEARREAREAAPVPDPTS</sequence>
<keyword evidence="1" id="KW-0472">Membrane</keyword>
<feature type="transmembrane region" description="Helical" evidence="1">
    <location>
        <begin position="170"/>
        <end position="199"/>
    </location>
</feature>